<reference evidence="3 4" key="1">
    <citation type="submission" date="2019-11" db="EMBL/GenBank/DDBJ databases">
        <authorList>
            <person name="Holert J."/>
        </authorList>
    </citation>
    <scope>NUCLEOTIDE SEQUENCE [LARGE SCALE GENOMIC DNA]</scope>
    <source>
        <strain evidence="2">BC3_2A</strain>
        <strain evidence="1">SB11_1A</strain>
    </source>
</reference>
<evidence type="ECO:0000313" key="1">
    <source>
        <dbReference type="EMBL" id="CAA0089200.1"/>
    </source>
</evidence>
<proteinExistence type="predicted"/>
<accession>A0A5S9NHJ9</accession>
<protein>
    <submittedName>
        <fullName evidence="1">Uncharacterized protein</fullName>
    </submittedName>
</protein>
<dbReference type="OrthoDB" id="5741806at2"/>
<dbReference type="RefSeq" id="WP_159268360.1">
    <property type="nucleotide sequence ID" value="NZ_CACSIK010000001.1"/>
</dbReference>
<dbReference type="AlphaFoldDB" id="A0A5S9NHJ9"/>
<gene>
    <name evidence="1" type="ORF">IHBHHGIJ_01728</name>
    <name evidence="2" type="ORF">KFEGEMFD_01330</name>
</gene>
<evidence type="ECO:0000313" key="2">
    <source>
        <dbReference type="EMBL" id="CAA0095883.1"/>
    </source>
</evidence>
<sequence>MLTKFQDDWILSRHSRLGLLITVVFLLQASLASNVTAQGDNDLPVVKMSPEMRVEHTQEQLIGKLPCGKLAGVTVHTRAEEQALRQRKQECLAQYRQFTPIKAIR</sequence>
<organism evidence="1 3">
    <name type="scientific">Zhongshania aliphaticivorans</name>
    <dbReference type="NCBI Taxonomy" id="1470434"/>
    <lineage>
        <taxon>Bacteria</taxon>
        <taxon>Pseudomonadati</taxon>
        <taxon>Pseudomonadota</taxon>
        <taxon>Gammaproteobacteria</taxon>
        <taxon>Cellvibrionales</taxon>
        <taxon>Spongiibacteraceae</taxon>
        <taxon>Zhongshania</taxon>
    </lineage>
</organism>
<dbReference type="Proteomes" id="UP000435877">
    <property type="component" value="Unassembled WGS sequence"/>
</dbReference>
<dbReference type="Proteomes" id="UP000439591">
    <property type="component" value="Unassembled WGS sequence"/>
</dbReference>
<evidence type="ECO:0000313" key="4">
    <source>
        <dbReference type="Proteomes" id="UP000439591"/>
    </source>
</evidence>
<dbReference type="EMBL" id="CACSIK010000001">
    <property type="protein sequence ID" value="CAA0089200.1"/>
    <property type="molecule type" value="Genomic_DNA"/>
</dbReference>
<name>A0A5S9NHJ9_9GAMM</name>
<evidence type="ECO:0000313" key="3">
    <source>
        <dbReference type="Proteomes" id="UP000435877"/>
    </source>
</evidence>
<dbReference type="EMBL" id="CACSIM010000002">
    <property type="protein sequence ID" value="CAA0095883.1"/>
    <property type="molecule type" value="Genomic_DNA"/>
</dbReference>
<keyword evidence="3" id="KW-1185">Reference proteome</keyword>